<feature type="coiled-coil region" evidence="2">
    <location>
        <begin position="414"/>
        <end position="449"/>
    </location>
</feature>
<reference evidence="5" key="1">
    <citation type="submission" date="2021-09" db="EMBL/GenBank/DDBJ databases">
        <authorList>
            <consortium name="AG Swart"/>
            <person name="Singh M."/>
            <person name="Singh A."/>
            <person name="Seah K."/>
            <person name="Emmerich C."/>
        </authorList>
    </citation>
    <scope>NUCLEOTIDE SEQUENCE</scope>
    <source>
        <strain evidence="5">ATCC30299</strain>
    </source>
</reference>
<feature type="coiled-coil region" evidence="2">
    <location>
        <begin position="747"/>
        <end position="775"/>
    </location>
</feature>
<feature type="domain" description="Kinesin motor" evidence="4">
    <location>
        <begin position="18"/>
        <end position="351"/>
    </location>
</feature>
<evidence type="ECO:0000256" key="2">
    <source>
        <dbReference type="SAM" id="Coils"/>
    </source>
</evidence>
<dbReference type="Gene3D" id="3.40.850.10">
    <property type="entry name" value="Kinesin motor domain"/>
    <property type="match status" value="1"/>
</dbReference>
<dbReference type="PANTHER" id="PTHR22106:SF5">
    <property type="entry name" value="COILED-COIL DOMAIN-CONTAINING PROTEIN 78"/>
    <property type="match status" value="1"/>
</dbReference>
<feature type="binding site" evidence="1">
    <location>
        <begin position="95"/>
        <end position="102"/>
    </location>
    <ligand>
        <name>ATP</name>
        <dbReference type="ChEBI" id="CHEBI:30616"/>
    </ligand>
</feature>
<dbReference type="PRINTS" id="PR00380">
    <property type="entry name" value="KINESINHEAVY"/>
</dbReference>
<accession>A0AAU9K1K9</accession>
<dbReference type="GO" id="GO:0007018">
    <property type="term" value="P:microtubule-based movement"/>
    <property type="evidence" value="ECO:0007669"/>
    <property type="project" value="InterPro"/>
</dbReference>
<gene>
    <name evidence="5" type="ORF">BSTOLATCC_MIC57227</name>
</gene>
<keyword evidence="2" id="KW-0175">Coiled coil</keyword>
<dbReference type="InterPro" id="IPR029329">
    <property type="entry name" value="DUF4472"/>
</dbReference>
<comment type="similarity">
    <text evidence="1">Belongs to the TRAFAC class myosin-kinesin ATPase superfamily. Kinesin family.</text>
</comment>
<dbReference type="InterPro" id="IPR039873">
    <property type="entry name" value="CCDC78"/>
</dbReference>
<dbReference type="InterPro" id="IPR027417">
    <property type="entry name" value="P-loop_NTPase"/>
</dbReference>
<evidence type="ECO:0000313" key="5">
    <source>
        <dbReference type="EMBL" id="CAG9332942.1"/>
    </source>
</evidence>
<feature type="coiled-coil region" evidence="2">
    <location>
        <begin position="973"/>
        <end position="1032"/>
    </location>
</feature>
<proteinExistence type="inferred from homology"/>
<dbReference type="Proteomes" id="UP001162131">
    <property type="component" value="Unassembled WGS sequence"/>
</dbReference>
<comment type="caution">
    <text evidence="5">The sequence shown here is derived from an EMBL/GenBank/DDBJ whole genome shotgun (WGS) entry which is preliminary data.</text>
</comment>
<sequence>MATPNTAHNLKQLAIGVPIQSVIKIKPNAGYFREDLKVTGTKIGVLDANNRVREEFECGDIYDGGAPLYKIFENSCQAYLGAILEGVNVGIVSFGTTGSGKTFNLEGEGSDSGLIHYFVQSLFESLDEKKYKLNQGRPSSGSSQAYSYSVRIRYLEIVDEEISDLLIQSNSRILGTLHIVQSEWEGPAVKNASWLQCNSSHELIDMFTLARRNRTQATNEFGPLSDKATTFFTVEILQIAVDQVTKETNVLVSRLNFVDLPGMEKLNEDAETLRIREGNTLNKAVLAIGELIRNVSQDKEDYIRYDGSNVAHLLKDIFAGNCLSMCLTCLQYGDNIGSLLVLNYMKMLKATINFPVVNDSRQIGLLRKYRIEIMNLMNQISLLSVSALGSGQITDLEKQLIDGNLHKLRIADEKSQLILRMRDLKAAYNKLIKEKADLQEELIKSEEARLDIGKALIELQMENAKLQHEMGKGDLDVNSKVLYAENEVLAANMKQEKALQAINEMQEKLKKVLEEKRDLEIEFVALKTNYLNLSNEFNEEKVRNENLSLEIINLANENKALRADSDAYAKIKGNISLEQNKLLSELEKLGKLNRELEDSLLDAKAEVERLKSELIKYDLNAEMQQVDFDNRKVELERGYIDADRKRDKQMNKKINETENKVGQLVQQNDMNFSDIVSVTRQLKIAQRKVAELEELLSDYQNHDNLMTSENQRLHLQIDDMRANFRAKLIKTMKEGVDPLDNRVTNAREEMIRSYNEQEAELREKLNKELAESDHKNKIIRGLKAYARNLKSLAEDWAPLGQPIPQVLVAPPPILLEDEDRPIAQRALNQELEKLRIRNASLDQEVKVLQNKLLGSNEQFSRLANGNRGTGIQERLLNEIEYLKGAPVSQSRPGSGNYDIDVLRKERNQLREENRRLNQELRESRARGSNQGVPSNDQSLYGEIERLRKKLMEYEQGSSSPANGSQPKNLQMKVSYLEDVLRKLEKERSELSIRATMAEEQLKNLNEHMNSSIQNYQRKIGELKNIIQQMKGGRANDSRMGELNF</sequence>
<dbReference type="GO" id="GO:0003777">
    <property type="term" value="F:microtubule motor activity"/>
    <property type="evidence" value="ECO:0007669"/>
    <property type="project" value="InterPro"/>
</dbReference>
<keyword evidence="1" id="KW-0547">Nucleotide-binding</keyword>
<dbReference type="PANTHER" id="PTHR22106">
    <property type="entry name" value="COILED-COIL DOMAIN-CONTAINING PROTEIN 78"/>
    <property type="match status" value="1"/>
</dbReference>
<dbReference type="GO" id="GO:0008017">
    <property type="term" value="F:microtubule binding"/>
    <property type="evidence" value="ECO:0007669"/>
    <property type="project" value="InterPro"/>
</dbReference>
<dbReference type="InterPro" id="IPR001752">
    <property type="entry name" value="Kinesin_motor_dom"/>
</dbReference>
<keyword evidence="1" id="KW-0505">Motor protein</keyword>
<keyword evidence="6" id="KW-1185">Reference proteome</keyword>
<evidence type="ECO:0000256" key="3">
    <source>
        <dbReference type="SAM" id="MobiDB-lite"/>
    </source>
</evidence>
<dbReference type="GO" id="GO:0005737">
    <property type="term" value="C:cytoplasm"/>
    <property type="evidence" value="ECO:0007669"/>
    <property type="project" value="TreeGrafter"/>
</dbReference>
<dbReference type="GO" id="GO:0005524">
    <property type="term" value="F:ATP binding"/>
    <property type="evidence" value="ECO:0007669"/>
    <property type="project" value="UniProtKB-UniRule"/>
</dbReference>
<dbReference type="EMBL" id="CAJZBQ010000055">
    <property type="protein sequence ID" value="CAG9332942.1"/>
    <property type="molecule type" value="Genomic_DNA"/>
</dbReference>
<keyword evidence="1" id="KW-0067">ATP-binding</keyword>
<feature type="coiled-coil region" evidence="2">
    <location>
        <begin position="824"/>
        <end position="858"/>
    </location>
</feature>
<dbReference type="InterPro" id="IPR036961">
    <property type="entry name" value="Kinesin_motor_dom_sf"/>
</dbReference>
<feature type="region of interest" description="Disordered" evidence="3">
    <location>
        <begin position="920"/>
        <end position="939"/>
    </location>
</feature>
<dbReference type="Pfam" id="PF00225">
    <property type="entry name" value="Kinesin"/>
    <property type="match status" value="1"/>
</dbReference>
<organism evidence="5 6">
    <name type="scientific">Blepharisma stoltei</name>
    <dbReference type="NCBI Taxonomy" id="1481888"/>
    <lineage>
        <taxon>Eukaryota</taxon>
        <taxon>Sar</taxon>
        <taxon>Alveolata</taxon>
        <taxon>Ciliophora</taxon>
        <taxon>Postciliodesmatophora</taxon>
        <taxon>Heterotrichea</taxon>
        <taxon>Heterotrichida</taxon>
        <taxon>Blepharismidae</taxon>
        <taxon>Blepharisma</taxon>
    </lineage>
</organism>
<dbReference type="PROSITE" id="PS50067">
    <property type="entry name" value="KINESIN_MOTOR_2"/>
    <property type="match status" value="1"/>
</dbReference>
<evidence type="ECO:0000313" key="6">
    <source>
        <dbReference type="Proteomes" id="UP001162131"/>
    </source>
</evidence>
<dbReference type="Pfam" id="PF14739">
    <property type="entry name" value="DUF4472"/>
    <property type="match status" value="1"/>
</dbReference>
<name>A0AAU9K1K9_9CILI</name>
<dbReference type="AlphaFoldDB" id="A0AAU9K1K9"/>
<feature type="coiled-coil region" evidence="2">
    <location>
        <begin position="495"/>
        <end position="702"/>
    </location>
</feature>
<feature type="compositionally biased region" description="Polar residues" evidence="3">
    <location>
        <begin position="926"/>
        <end position="938"/>
    </location>
</feature>
<dbReference type="SUPFAM" id="SSF52540">
    <property type="entry name" value="P-loop containing nucleoside triphosphate hydrolases"/>
    <property type="match status" value="1"/>
</dbReference>
<evidence type="ECO:0000259" key="4">
    <source>
        <dbReference type="PROSITE" id="PS50067"/>
    </source>
</evidence>
<evidence type="ECO:0000256" key="1">
    <source>
        <dbReference type="PROSITE-ProRule" id="PRU00283"/>
    </source>
</evidence>
<protein>
    <recommendedName>
        <fullName evidence="4">Kinesin motor domain-containing protein</fullName>
    </recommendedName>
</protein>
<dbReference type="SMART" id="SM00129">
    <property type="entry name" value="KISc"/>
    <property type="match status" value="1"/>
</dbReference>